<dbReference type="OrthoDB" id="29650at2"/>
<dbReference type="GO" id="GO:0032259">
    <property type="term" value="P:methylation"/>
    <property type="evidence" value="ECO:0007669"/>
    <property type="project" value="UniProtKB-KW"/>
</dbReference>
<comment type="caution">
    <text evidence="7">The sequence shown here is derived from an EMBL/GenBank/DDBJ whole genome shotgun (WGS) entry which is preliminary data.</text>
</comment>
<dbReference type="SUPFAM" id="SSF53335">
    <property type="entry name" value="S-adenosyl-L-methionine-dependent methyltransferases"/>
    <property type="match status" value="1"/>
</dbReference>
<keyword evidence="2" id="KW-0698">rRNA processing</keyword>
<keyword evidence="8" id="KW-1185">Reference proteome</keyword>
<dbReference type="InterPro" id="IPR002052">
    <property type="entry name" value="DNA_methylase_N6_adenine_CS"/>
</dbReference>
<feature type="domain" description="Methyltransferase small" evidence="5">
    <location>
        <begin position="229"/>
        <end position="303"/>
    </location>
</feature>
<evidence type="ECO:0000256" key="3">
    <source>
        <dbReference type="ARBA" id="ARBA00022603"/>
    </source>
</evidence>
<dbReference type="GO" id="GO:0008170">
    <property type="term" value="F:N-methyltransferase activity"/>
    <property type="evidence" value="ECO:0007669"/>
    <property type="project" value="UniProtKB-ARBA"/>
</dbReference>
<protein>
    <submittedName>
        <fullName evidence="7">16S rRNA m(2)G 1207 methyltransferase /23S rRNA m(2)G-1835 methyltransferase</fullName>
    </submittedName>
</protein>
<keyword evidence="4 7" id="KW-0808">Transferase</keyword>
<evidence type="ECO:0000256" key="1">
    <source>
        <dbReference type="ARBA" id="ARBA00022490"/>
    </source>
</evidence>
<dbReference type="Pfam" id="PF05175">
    <property type="entry name" value="MTS"/>
    <property type="match status" value="2"/>
</dbReference>
<dbReference type="CDD" id="cd02440">
    <property type="entry name" value="AdoMet_MTases"/>
    <property type="match status" value="1"/>
</dbReference>
<dbReference type="PANTHER" id="PTHR47816">
    <property type="entry name" value="RIBOSOMAL RNA SMALL SUBUNIT METHYLTRANSFERASE C"/>
    <property type="match status" value="1"/>
</dbReference>
<dbReference type="GO" id="GO:0008757">
    <property type="term" value="F:S-adenosylmethionine-dependent methyltransferase activity"/>
    <property type="evidence" value="ECO:0007669"/>
    <property type="project" value="InterPro"/>
</dbReference>
<dbReference type="PANTHER" id="PTHR47816:SF5">
    <property type="entry name" value="RIBOSOMAL RNA LARGE SUBUNIT METHYLTRANSFERASE G"/>
    <property type="match status" value="1"/>
</dbReference>
<feature type="domain" description="RlmG N-terminal" evidence="6">
    <location>
        <begin position="13"/>
        <end position="202"/>
    </location>
</feature>
<dbReference type="AlphaFoldDB" id="A0A4R6RUY0"/>
<dbReference type="InterPro" id="IPR007848">
    <property type="entry name" value="Small_mtfrase_dom"/>
</dbReference>
<dbReference type="Gene3D" id="3.40.50.150">
    <property type="entry name" value="Vaccinia Virus protein VP39"/>
    <property type="match status" value="2"/>
</dbReference>
<evidence type="ECO:0000256" key="2">
    <source>
        <dbReference type="ARBA" id="ARBA00022552"/>
    </source>
</evidence>
<reference evidence="7 8" key="1">
    <citation type="submission" date="2019-03" db="EMBL/GenBank/DDBJ databases">
        <title>Genomic analyses of the natural microbiome of Caenorhabditis elegans.</title>
        <authorList>
            <person name="Samuel B."/>
        </authorList>
    </citation>
    <scope>NUCLEOTIDE SEQUENCE [LARGE SCALE GENOMIC DNA]</scope>
    <source>
        <strain evidence="7 8">JUb18</strain>
    </source>
</reference>
<proteinExistence type="predicted"/>
<sequence length="446" mass="45777">METVAGAAALFARLSREPDFEAAELQAFDATDELLLATASDAIRTVQHGELVVLGDRHGALTLGAAQLLGATGIRVFQDPVLGELALHANAARIGLGARTEADAAAASDSGSVPAELPFSSHALDASLLSGAAVVLVQLPRGLDALEELAWAIARWARPDVRVFAGGRVKHMTHTMNTVLARHFREVAAGLGWRKSRVLTASAPIQAGPAPFPRWGGDPELDFRVAAFGATFGGPTLDHGSRLLLAGLADAAPAATRIVDLGSGNGVLAVSAARSRPDAQVIATDQSAAAVKATLETAAAAGVLAAGCGHAWTESPGSARLAGPDLAASPVPAASAAARAGVCVHRADALEAVPDGWADLILLNPPFHTGATVHAGVAHRLIAACERALAPGGELRIVFNSHLGYRHLVEQVVGQTRQVARDRTFTVLAATRAANHSERSAPKTST</sequence>
<dbReference type="EMBL" id="SNYA01000006">
    <property type="protein sequence ID" value="TDP90743.1"/>
    <property type="molecule type" value="Genomic_DNA"/>
</dbReference>
<dbReference type="GO" id="GO:0006364">
    <property type="term" value="P:rRNA processing"/>
    <property type="evidence" value="ECO:0007669"/>
    <property type="project" value="UniProtKB-KW"/>
</dbReference>
<evidence type="ECO:0000256" key="4">
    <source>
        <dbReference type="ARBA" id="ARBA00022679"/>
    </source>
</evidence>
<evidence type="ECO:0000313" key="7">
    <source>
        <dbReference type="EMBL" id="TDP90743.1"/>
    </source>
</evidence>
<dbReference type="Proteomes" id="UP000295601">
    <property type="component" value="Unassembled WGS sequence"/>
</dbReference>
<dbReference type="InterPro" id="IPR058679">
    <property type="entry name" value="RlmG_N"/>
</dbReference>
<accession>A0A4R6RUY0</accession>
<name>A0A4R6RUY0_9MICO</name>
<gene>
    <name evidence="7" type="ORF">EDF62_2393</name>
</gene>
<dbReference type="InterPro" id="IPR029063">
    <property type="entry name" value="SAM-dependent_MTases_sf"/>
</dbReference>
<evidence type="ECO:0000259" key="6">
    <source>
        <dbReference type="Pfam" id="PF26049"/>
    </source>
</evidence>
<keyword evidence="3 7" id="KW-0489">Methyltransferase</keyword>
<dbReference type="Pfam" id="PF26049">
    <property type="entry name" value="RLMG_N"/>
    <property type="match status" value="1"/>
</dbReference>
<organism evidence="7 8">
    <name type="scientific">Leucobacter luti</name>
    <dbReference type="NCBI Taxonomy" id="340320"/>
    <lineage>
        <taxon>Bacteria</taxon>
        <taxon>Bacillati</taxon>
        <taxon>Actinomycetota</taxon>
        <taxon>Actinomycetes</taxon>
        <taxon>Micrococcales</taxon>
        <taxon>Microbacteriaceae</taxon>
        <taxon>Leucobacter</taxon>
    </lineage>
</organism>
<dbReference type="RefSeq" id="WP_133617176.1">
    <property type="nucleotide sequence ID" value="NZ_SNYA01000006.1"/>
</dbReference>
<dbReference type="GO" id="GO:0003676">
    <property type="term" value="F:nucleic acid binding"/>
    <property type="evidence" value="ECO:0007669"/>
    <property type="project" value="InterPro"/>
</dbReference>
<dbReference type="PROSITE" id="PS00092">
    <property type="entry name" value="N6_MTASE"/>
    <property type="match status" value="1"/>
</dbReference>
<evidence type="ECO:0000313" key="8">
    <source>
        <dbReference type="Proteomes" id="UP000295601"/>
    </source>
</evidence>
<keyword evidence="1" id="KW-0963">Cytoplasm</keyword>
<evidence type="ECO:0000259" key="5">
    <source>
        <dbReference type="Pfam" id="PF05175"/>
    </source>
</evidence>
<feature type="domain" description="Methyltransferase small" evidence="5">
    <location>
        <begin position="340"/>
        <end position="428"/>
    </location>
</feature>
<dbReference type="InterPro" id="IPR046977">
    <property type="entry name" value="RsmC/RlmG"/>
</dbReference>